<dbReference type="GO" id="GO:0016491">
    <property type="term" value="F:oxidoreductase activity"/>
    <property type="evidence" value="ECO:0007669"/>
    <property type="project" value="UniProtKB-KW"/>
</dbReference>
<keyword evidence="6" id="KW-1185">Reference proteome</keyword>
<dbReference type="SUPFAM" id="SSF55347">
    <property type="entry name" value="Glyceraldehyde-3-phosphate dehydrogenase-like, C-terminal domain"/>
    <property type="match status" value="1"/>
</dbReference>
<organism evidence="5 6">
    <name type="scientific">Georgenia satyanarayanai</name>
    <dbReference type="NCBI Taxonomy" id="860221"/>
    <lineage>
        <taxon>Bacteria</taxon>
        <taxon>Bacillati</taxon>
        <taxon>Actinomycetota</taxon>
        <taxon>Actinomycetes</taxon>
        <taxon>Micrococcales</taxon>
        <taxon>Bogoriellaceae</taxon>
        <taxon>Georgenia</taxon>
    </lineage>
</organism>
<dbReference type="PANTHER" id="PTHR43708:SF5">
    <property type="entry name" value="CONSERVED EXPRESSED OXIDOREDUCTASE (EUROFUNG)-RELATED"/>
    <property type="match status" value="1"/>
</dbReference>
<sequence>MRRLESRLERWKTAETKPWKAAATWREGGGVLFDLGSHLLDQALALLGPVTDVHAELDAVRGGADDDAFVSLAHAGGVRSHIRVSTTTADPGPRLRVVGTDATFVTVTGDGQEAQLAAGTRPSAPGYGHGDDGRLVTAEGSRPVPSEPGRYQDFYGLLAVALLEGGPLPVDPRDALAVVELVEGIHRRV</sequence>
<evidence type="ECO:0000256" key="1">
    <source>
        <dbReference type="ARBA" id="ARBA00010928"/>
    </source>
</evidence>
<evidence type="ECO:0000259" key="4">
    <source>
        <dbReference type="Pfam" id="PF22725"/>
    </source>
</evidence>
<dbReference type="EMBL" id="UETB01000013">
    <property type="protein sequence ID" value="SSA45457.1"/>
    <property type="molecule type" value="Genomic_DNA"/>
</dbReference>
<proteinExistence type="inferred from homology"/>
<evidence type="ECO:0000313" key="5">
    <source>
        <dbReference type="EMBL" id="SSA45457.1"/>
    </source>
</evidence>
<evidence type="ECO:0000256" key="3">
    <source>
        <dbReference type="ARBA" id="ARBA00023027"/>
    </source>
</evidence>
<accession>A0A2Y9ASM4</accession>
<reference evidence="5 6" key="1">
    <citation type="submission" date="2016-10" db="EMBL/GenBank/DDBJ databases">
        <authorList>
            <person name="Cai Z."/>
        </authorList>
    </citation>
    <scope>NUCLEOTIDE SEQUENCE [LARGE SCALE GENOMIC DNA]</scope>
    <source>
        <strain evidence="5 6">CGMCC 1.10826</strain>
    </source>
</reference>
<dbReference type="Proteomes" id="UP000250222">
    <property type="component" value="Unassembled WGS sequence"/>
</dbReference>
<keyword evidence="3" id="KW-0520">NAD</keyword>
<name>A0A2Y9ASM4_9MICO</name>
<feature type="domain" description="GFO/IDH/MocA-like oxidoreductase" evidence="4">
    <location>
        <begin position="2"/>
        <end position="104"/>
    </location>
</feature>
<dbReference type="InterPro" id="IPR055170">
    <property type="entry name" value="GFO_IDH_MocA-like_dom"/>
</dbReference>
<keyword evidence="2" id="KW-0560">Oxidoreductase</keyword>
<dbReference type="Pfam" id="PF22725">
    <property type="entry name" value="GFO_IDH_MocA_C3"/>
    <property type="match status" value="1"/>
</dbReference>
<dbReference type="AlphaFoldDB" id="A0A2Y9ASM4"/>
<protein>
    <submittedName>
        <fullName evidence="5">Oxidoreductase family, C-terminal alpha/beta domain</fullName>
    </submittedName>
</protein>
<gene>
    <name evidence="5" type="ORF">SAMN05216184_11358</name>
</gene>
<dbReference type="InterPro" id="IPR051317">
    <property type="entry name" value="Gfo/Idh/MocA_oxidoreduct"/>
</dbReference>
<evidence type="ECO:0000313" key="6">
    <source>
        <dbReference type="Proteomes" id="UP000250222"/>
    </source>
</evidence>
<evidence type="ECO:0000256" key="2">
    <source>
        <dbReference type="ARBA" id="ARBA00023002"/>
    </source>
</evidence>
<dbReference type="PANTHER" id="PTHR43708">
    <property type="entry name" value="CONSERVED EXPRESSED OXIDOREDUCTASE (EUROFUNG)"/>
    <property type="match status" value="1"/>
</dbReference>
<comment type="similarity">
    <text evidence="1">Belongs to the Gfo/Idh/MocA family.</text>
</comment>
<dbReference type="Gene3D" id="3.30.360.10">
    <property type="entry name" value="Dihydrodipicolinate Reductase, domain 2"/>
    <property type="match status" value="1"/>
</dbReference>